<reference evidence="3 4" key="1">
    <citation type="submission" date="2017-08" db="EMBL/GenBank/DDBJ databases">
        <title>Infants hospitalized years apart are colonized by the same room-sourced microbial strains.</title>
        <authorList>
            <person name="Brooks B."/>
            <person name="Olm M.R."/>
            <person name="Firek B.A."/>
            <person name="Baker R."/>
            <person name="Thomas B.C."/>
            <person name="Morowitz M.J."/>
            <person name="Banfield J.F."/>
        </authorList>
    </citation>
    <scope>NUCLEOTIDE SEQUENCE [LARGE SCALE GENOMIC DNA]</scope>
    <source>
        <strain evidence="3">S2_005_003_R2_47</strain>
    </source>
</reference>
<dbReference type="Pfam" id="PF02108">
    <property type="entry name" value="FliH"/>
    <property type="match status" value="1"/>
</dbReference>
<accession>A0A2W5N2D7</accession>
<dbReference type="EMBL" id="QFPJ01000003">
    <property type="protein sequence ID" value="PZQ24203.1"/>
    <property type="molecule type" value="Genomic_DNA"/>
</dbReference>
<evidence type="ECO:0000256" key="1">
    <source>
        <dbReference type="SAM" id="MobiDB-lite"/>
    </source>
</evidence>
<keyword evidence="3" id="KW-0282">Flagellum</keyword>
<organism evidence="3 4">
    <name type="scientific">Sphingopyxis macrogoltabida</name>
    <name type="common">Sphingomonas macrogoltabidus</name>
    <dbReference type="NCBI Taxonomy" id="33050"/>
    <lineage>
        <taxon>Bacteria</taxon>
        <taxon>Pseudomonadati</taxon>
        <taxon>Pseudomonadota</taxon>
        <taxon>Alphaproteobacteria</taxon>
        <taxon>Sphingomonadales</taxon>
        <taxon>Sphingomonadaceae</taxon>
        <taxon>Sphingopyxis</taxon>
    </lineage>
</organism>
<proteinExistence type="predicted"/>
<protein>
    <submittedName>
        <fullName evidence="3">Flagellar biosynthetic protein</fullName>
    </submittedName>
</protein>
<evidence type="ECO:0000313" key="3">
    <source>
        <dbReference type="EMBL" id="PZQ24203.1"/>
    </source>
</evidence>
<gene>
    <name evidence="3" type="ORF">DI569_02105</name>
</gene>
<dbReference type="InterPro" id="IPR018035">
    <property type="entry name" value="Flagellar_FliH/T3SS_HrpE"/>
</dbReference>
<evidence type="ECO:0000313" key="4">
    <source>
        <dbReference type="Proteomes" id="UP000248597"/>
    </source>
</evidence>
<feature type="domain" description="Flagellar assembly protein FliH/Type III secretion system HrpE" evidence="2">
    <location>
        <begin position="78"/>
        <end position="184"/>
    </location>
</feature>
<comment type="caution">
    <text evidence="3">The sequence shown here is derived from an EMBL/GenBank/DDBJ whole genome shotgun (WGS) entry which is preliminary data.</text>
</comment>
<dbReference type="AlphaFoldDB" id="A0A2W5N2D7"/>
<evidence type="ECO:0000259" key="2">
    <source>
        <dbReference type="Pfam" id="PF02108"/>
    </source>
</evidence>
<keyword evidence="3" id="KW-0969">Cilium</keyword>
<name>A0A2W5N2D7_SPHMC</name>
<sequence length="205" mass="21472">MSDASIETGFATGRAPIALATAMARPGGFRPLHFGAAPRDVERPAAEPDAPPPADDPFALGLAEGQRLAESAFAVERQQLLALVAGAEALQDEPSEELAQLIAETVERLVRQIVESAPIDAAWLTEQASVAAAMVAEADKARTLWVNPADAVLLADGDIHLPIEADPAMPRGTVRIETSTGWIEHGRAVYLDELRAALGSQGAVA</sequence>
<feature type="region of interest" description="Disordered" evidence="1">
    <location>
        <begin position="31"/>
        <end position="55"/>
    </location>
</feature>
<keyword evidence="3" id="KW-0966">Cell projection</keyword>
<dbReference type="Proteomes" id="UP000248597">
    <property type="component" value="Unassembled WGS sequence"/>
</dbReference>